<keyword evidence="11" id="KW-1185">Reference proteome</keyword>
<sequence length="376" mass="43282">MCFSCSYTKLGYAGNTEPQFIVPSCIAIKESAKVGDQAQRRMMKGVDDLDFYIGDEAVDKPSYSTKWPIRHGIVEDWDLMERFMEQVIFKYLRAEPEDHYFLLTEPPLNTPENREYTAEIMFESFNVPGLYIAVPSCWAEGYVIGSCIKHIPIAGRDITYFTQQLLREREVGIPPEQSLETAKAVKERFSYVCPDLVKEFNKYDTDGSKWIKQYTGINAISKKEFTIDVGYERFLGPEIFFHPEFANPDFTQPISEVVDEVIQNCPIDVRRPLYKNIVLSGGSTMFRDFGRRLQRDLKRTVDARLKMSEELSGGKLKPKPIDVQVITHHMQRYAVWFGGSMLASTPEFYQVCHTKKDYEEIGPSICRHNPVFGVMS</sequence>
<dbReference type="FunFam" id="3.90.640.10:FF:000006">
    <property type="entry name" value="Actin-related protein 3 (ARP3)"/>
    <property type="match status" value="1"/>
</dbReference>
<gene>
    <name evidence="10" type="primary">LOC101074914</name>
</gene>
<comment type="subcellular location">
    <subcellularLocation>
        <location evidence="2">Cell projection</location>
    </subcellularLocation>
    <subcellularLocation>
        <location evidence="1">Cytoplasm</location>
        <location evidence="1">Cytoskeleton</location>
    </subcellularLocation>
</comment>
<reference evidence="10" key="3">
    <citation type="submission" date="2025-09" db="UniProtKB">
        <authorList>
            <consortium name="Ensembl"/>
        </authorList>
    </citation>
    <scope>IDENTIFICATION</scope>
</reference>
<dbReference type="SMART" id="SM00268">
    <property type="entry name" value="ACTIN"/>
    <property type="match status" value="1"/>
</dbReference>
<dbReference type="InterPro" id="IPR043129">
    <property type="entry name" value="ATPase_NBD"/>
</dbReference>
<dbReference type="GeneTree" id="ENSGT00940000155065"/>
<dbReference type="Gene3D" id="3.90.640.10">
    <property type="entry name" value="Actin, Chain A, domain 4"/>
    <property type="match status" value="1"/>
</dbReference>
<dbReference type="FunFam" id="3.30.420.40:FF:000803">
    <property type="entry name" value="Actin-related protein 3"/>
    <property type="match status" value="1"/>
</dbReference>
<keyword evidence="8" id="KW-0206">Cytoskeleton</keyword>
<dbReference type="SUPFAM" id="SSF53067">
    <property type="entry name" value="Actin-like ATPase domain"/>
    <property type="match status" value="2"/>
</dbReference>
<dbReference type="Pfam" id="PF00022">
    <property type="entry name" value="Actin"/>
    <property type="match status" value="2"/>
</dbReference>
<dbReference type="CDD" id="cd10221">
    <property type="entry name" value="ASKHA_NBD_Arp3-like"/>
    <property type="match status" value="1"/>
</dbReference>
<dbReference type="Gene3D" id="3.30.420.40">
    <property type="match status" value="3"/>
</dbReference>
<comment type="similarity">
    <text evidence="3">Belongs to the actin family. ARP3 subfamily.</text>
</comment>
<keyword evidence="6" id="KW-0067">ATP-binding</keyword>
<evidence type="ECO:0000256" key="4">
    <source>
        <dbReference type="ARBA" id="ARBA00022490"/>
    </source>
</evidence>
<dbReference type="GO" id="GO:0003779">
    <property type="term" value="F:actin binding"/>
    <property type="evidence" value="ECO:0007669"/>
    <property type="project" value="UniProtKB-KW"/>
</dbReference>
<dbReference type="FunFam" id="2.30.36.70:FF:000002">
    <property type="entry name" value="actin-related protein 3 isoform X1"/>
    <property type="match status" value="1"/>
</dbReference>
<dbReference type="Ensembl" id="ENSTRUT00000078043.1">
    <property type="protein sequence ID" value="ENSTRUP00000070214.1"/>
    <property type="gene ID" value="ENSTRUG00000005816.3"/>
</dbReference>
<evidence type="ECO:0000313" key="10">
    <source>
        <dbReference type="Ensembl" id="ENSTRUP00000070214.1"/>
    </source>
</evidence>
<evidence type="ECO:0000256" key="9">
    <source>
        <dbReference type="ARBA" id="ARBA00023273"/>
    </source>
</evidence>
<keyword evidence="9" id="KW-0966">Cell projection</keyword>
<dbReference type="InterPro" id="IPR020902">
    <property type="entry name" value="Actin/actin-like_CS"/>
</dbReference>
<dbReference type="FunFam" id="3.30.420.40:FF:000029">
    <property type="entry name" value="Actin-related protein 3"/>
    <property type="match status" value="1"/>
</dbReference>
<dbReference type="FunFam" id="3.30.420.40:FF:000315">
    <property type="entry name" value="Actin-related protein 3"/>
    <property type="match status" value="1"/>
</dbReference>
<evidence type="ECO:0000256" key="5">
    <source>
        <dbReference type="ARBA" id="ARBA00022741"/>
    </source>
</evidence>
<accession>A0A674N907</accession>
<dbReference type="PROSITE" id="PS01132">
    <property type="entry name" value="ACTINS_ACT_LIKE"/>
    <property type="match status" value="1"/>
</dbReference>
<keyword evidence="7" id="KW-0009">Actin-binding</keyword>
<keyword evidence="4" id="KW-0963">Cytoplasm</keyword>
<dbReference type="PANTHER" id="PTHR11937">
    <property type="entry name" value="ACTIN"/>
    <property type="match status" value="1"/>
</dbReference>
<reference evidence="10 11" key="1">
    <citation type="journal article" date="2011" name="Genome Biol. Evol.">
        <title>Integration of the genetic map and genome assembly of fugu facilitates insights into distinct features of genome evolution in teleosts and mammals.</title>
        <authorList>
            <person name="Kai W."/>
            <person name="Kikuchi K."/>
            <person name="Tohari S."/>
            <person name="Chew A.K."/>
            <person name="Tay A."/>
            <person name="Fujiwara A."/>
            <person name="Hosoya S."/>
            <person name="Suetake H."/>
            <person name="Naruse K."/>
            <person name="Brenner S."/>
            <person name="Suzuki Y."/>
            <person name="Venkatesh B."/>
        </authorList>
    </citation>
    <scope>NUCLEOTIDE SEQUENCE [LARGE SCALE GENOMIC DNA]</scope>
</reference>
<proteinExistence type="inferred from homology"/>
<name>A0A674N907_TAKRU</name>
<keyword evidence="5" id="KW-0547">Nucleotide-binding</keyword>
<evidence type="ECO:0000256" key="3">
    <source>
        <dbReference type="ARBA" id="ARBA00006681"/>
    </source>
</evidence>
<dbReference type="GO" id="GO:0005524">
    <property type="term" value="F:ATP binding"/>
    <property type="evidence" value="ECO:0007669"/>
    <property type="project" value="UniProtKB-KW"/>
</dbReference>
<evidence type="ECO:0000256" key="7">
    <source>
        <dbReference type="ARBA" id="ARBA00023203"/>
    </source>
</evidence>
<evidence type="ECO:0000256" key="1">
    <source>
        <dbReference type="ARBA" id="ARBA00004245"/>
    </source>
</evidence>
<evidence type="ECO:0000256" key="6">
    <source>
        <dbReference type="ARBA" id="ARBA00022840"/>
    </source>
</evidence>
<evidence type="ECO:0000256" key="2">
    <source>
        <dbReference type="ARBA" id="ARBA00004316"/>
    </source>
</evidence>
<dbReference type="GO" id="GO:0042995">
    <property type="term" value="C:cell projection"/>
    <property type="evidence" value="ECO:0007669"/>
    <property type="project" value="UniProtKB-SubCell"/>
</dbReference>
<protein>
    <submittedName>
        <fullName evidence="10">Actin related protein 3</fullName>
    </submittedName>
</protein>
<dbReference type="InterPro" id="IPR004000">
    <property type="entry name" value="Actin"/>
</dbReference>
<evidence type="ECO:0000313" key="11">
    <source>
        <dbReference type="Proteomes" id="UP000005226"/>
    </source>
</evidence>
<dbReference type="GO" id="GO:0005856">
    <property type="term" value="C:cytoskeleton"/>
    <property type="evidence" value="ECO:0007669"/>
    <property type="project" value="UniProtKB-SubCell"/>
</dbReference>
<reference evidence="10" key="2">
    <citation type="submission" date="2025-08" db="UniProtKB">
        <authorList>
            <consortium name="Ensembl"/>
        </authorList>
    </citation>
    <scope>IDENTIFICATION</scope>
</reference>
<dbReference type="Proteomes" id="UP000005226">
    <property type="component" value="Chromosome 1"/>
</dbReference>
<evidence type="ECO:0000256" key="8">
    <source>
        <dbReference type="ARBA" id="ARBA00023212"/>
    </source>
</evidence>
<organism evidence="10 11">
    <name type="scientific">Takifugu rubripes</name>
    <name type="common">Japanese pufferfish</name>
    <name type="synonym">Fugu rubripes</name>
    <dbReference type="NCBI Taxonomy" id="31033"/>
    <lineage>
        <taxon>Eukaryota</taxon>
        <taxon>Metazoa</taxon>
        <taxon>Chordata</taxon>
        <taxon>Craniata</taxon>
        <taxon>Vertebrata</taxon>
        <taxon>Euteleostomi</taxon>
        <taxon>Actinopterygii</taxon>
        <taxon>Neopterygii</taxon>
        <taxon>Teleostei</taxon>
        <taxon>Neoteleostei</taxon>
        <taxon>Acanthomorphata</taxon>
        <taxon>Eupercaria</taxon>
        <taxon>Tetraodontiformes</taxon>
        <taxon>Tetradontoidea</taxon>
        <taxon>Tetraodontidae</taxon>
        <taxon>Takifugu</taxon>
    </lineage>
</organism>
<dbReference type="AlphaFoldDB" id="A0A674N907"/>